<feature type="compositionally biased region" description="Basic and acidic residues" evidence="8">
    <location>
        <begin position="456"/>
        <end position="470"/>
    </location>
</feature>
<feature type="compositionally biased region" description="Basic and acidic residues" evidence="8">
    <location>
        <begin position="369"/>
        <end position="384"/>
    </location>
</feature>
<name>A0A8B7CKF4_PHODC</name>
<keyword evidence="3 7" id="KW-0863">Zinc-finger</keyword>
<reference evidence="11" key="2">
    <citation type="submission" date="2025-08" db="UniProtKB">
        <authorList>
            <consortium name="RefSeq"/>
        </authorList>
    </citation>
    <scope>IDENTIFICATION</scope>
    <source>
        <tissue evidence="11">Young leaves</tissue>
    </source>
</reference>
<dbReference type="GO" id="GO:0005634">
    <property type="term" value="C:nucleus"/>
    <property type="evidence" value="ECO:0007669"/>
    <property type="project" value="UniProtKB-SubCell"/>
</dbReference>
<dbReference type="SUPFAM" id="SSF90209">
    <property type="entry name" value="Ran binding protein zinc finger-like"/>
    <property type="match status" value="1"/>
</dbReference>
<feature type="compositionally biased region" description="Basic residues" evidence="8">
    <location>
        <begin position="88"/>
        <end position="111"/>
    </location>
</feature>
<dbReference type="GO" id="GO:0003723">
    <property type="term" value="F:RNA binding"/>
    <property type="evidence" value="ECO:0007669"/>
    <property type="project" value="UniProtKB-KW"/>
</dbReference>
<feature type="region of interest" description="Disordered" evidence="8">
    <location>
        <begin position="315"/>
        <end position="334"/>
    </location>
</feature>
<feature type="compositionally biased region" description="Basic and acidic residues" evidence="8">
    <location>
        <begin position="391"/>
        <end position="400"/>
    </location>
</feature>
<feature type="compositionally biased region" description="Basic and acidic residues" evidence="8">
    <location>
        <begin position="415"/>
        <end position="436"/>
    </location>
</feature>
<dbReference type="PROSITE" id="PS01358">
    <property type="entry name" value="ZF_RANBP2_1"/>
    <property type="match status" value="1"/>
</dbReference>
<evidence type="ECO:0000256" key="8">
    <source>
        <dbReference type="SAM" id="MobiDB-lite"/>
    </source>
</evidence>
<accession>A0A8B7CKF4</accession>
<dbReference type="Proteomes" id="UP000228380">
    <property type="component" value="Chromosome 9"/>
</dbReference>
<dbReference type="FunFam" id="4.10.1060.10:FF:000017">
    <property type="entry name" value="FUS RNA-binding protein"/>
    <property type="match status" value="1"/>
</dbReference>
<dbReference type="OrthoDB" id="1878647at2759"/>
<dbReference type="PANTHER" id="PTHR23238">
    <property type="entry name" value="RNA BINDING PROTEIN"/>
    <property type="match status" value="1"/>
</dbReference>
<keyword evidence="10" id="KW-1185">Reference proteome</keyword>
<dbReference type="PROSITE" id="PS50199">
    <property type="entry name" value="ZF_RANBP2_2"/>
    <property type="match status" value="1"/>
</dbReference>
<evidence type="ECO:0000256" key="2">
    <source>
        <dbReference type="ARBA" id="ARBA00022723"/>
    </source>
</evidence>
<organism evidence="10 11">
    <name type="scientific">Phoenix dactylifera</name>
    <name type="common">Date palm</name>
    <dbReference type="NCBI Taxonomy" id="42345"/>
    <lineage>
        <taxon>Eukaryota</taxon>
        <taxon>Viridiplantae</taxon>
        <taxon>Streptophyta</taxon>
        <taxon>Embryophyta</taxon>
        <taxon>Tracheophyta</taxon>
        <taxon>Spermatophyta</taxon>
        <taxon>Magnoliopsida</taxon>
        <taxon>Liliopsida</taxon>
        <taxon>Arecaceae</taxon>
        <taxon>Coryphoideae</taxon>
        <taxon>Phoeniceae</taxon>
        <taxon>Phoenix</taxon>
    </lineage>
</organism>
<dbReference type="InterPro" id="IPR034870">
    <property type="entry name" value="TET_fam"/>
</dbReference>
<evidence type="ECO:0000313" key="10">
    <source>
        <dbReference type="Proteomes" id="UP000228380"/>
    </source>
</evidence>
<feature type="compositionally biased region" description="Basic and acidic residues" evidence="8">
    <location>
        <begin position="47"/>
        <end position="58"/>
    </location>
</feature>
<protein>
    <submittedName>
        <fullName evidence="11">Uncharacterized protein LOC103715207 isoform X1</fullName>
    </submittedName>
</protein>
<feature type="domain" description="RanBP2-type" evidence="9">
    <location>
        <begin position="226"/>
        <end position="257"/>
    </location>
</feature>
<keyword evidence="2" id="KW-0479">Metal-binding</keyword>
<evidence type="ECO:0000259" key="9">
    <source>
        <dbReference type="PROSITE" id="PS50199"/>
    </source>
</evidence>
<gene>
    <name evidence="11" type="primary">LOC103715207</name>
</gene>
<dbReference type="InterPro" id="IPR036443">
    <property type="entry name" value="Znf_RanBP2_sf"/>
</dbReference>
<proteinExistence type="predicted"/>
<dbReference type="Gene3D" id="4.10.1060.10">
    <property type="entry name" value="Zinc finger, RanBP2-type"/>
    <property type="match status" value="1"/>
</dbReference>
<dbReference type="SMART" id="SM00547">
    <property type="entry name" value="ZnF_RBZ"/>
    <property type="match status" value="1"/>
</dbReference>
<keyword evidence="4" id="KW-0862">Zinc</keyword>
<feature type="compositionally biased region" description="Basic and acidic residues" evidence="8">
    <location>
        <begin position="72"/>
        <end position="82"/>
    </location>
</feature>
<dbReference type="GO" id="GO:0008270">
    <property type="term" value="F:zinc ion binding"/>
    <property type="evidence" value="ECO:0007669"/>
    <property type="project" value="UniProtKB-KW"/>
</dbReference>
<evidence type="ECO:0000256" key="5">
    <source>
        <dbReference type="ARBA" id="ARBA00022884"/>
    </source>
</evidence>
<keyword evidence="6" id="KW-0539">Nucleus</keyword>
<feature type="region of interest" description="Disordered" evidence="8">
    <location>
        <begin position="369"/>
        <end position="470"/>
    </location>
</feature>
<dbReference type="GeneID" id="103715207"/>
<evidence type="ECO:0000313" key="11">
    <source>
        <dbReference type="RefSeq" id="XP_008801020.2"/>
    </source>
</evidence>
<evidence type="ECO:0000256" key="4">
    <source>
        <dbReference type="ARBA" id="ARBA00022833"/>
    </source>
</evidence>
<evidence type="ECO:0000256" key="7">
    <source>
        <dbReference type="PROSITE-ProRule" id="PRU00322"/>
    </source>
</evidence>
<dbReference type="KEGG" id="pda:103715207"/>
<feature type="compositionally biased region" description="Pro residues" evidence="8">
    <location>
        <begin position="11"/>
        <end position="20"/>
    </location>
</feature>
<dbReference type="AlphaFoldDB" id="A0A8B7CKF4"/>
<comment type="subcellular location">
    <subcellularLocation>
        <location evidence="1">Nucleus</location>
    </subcellularLocation>
</comment>
<feature type="region of interest" description="Disordered" evidence="8">
    <location>
        <begin position="1"/>
        <end position="130"/>
    </location>
</feature>
<evidence type="ECO:0000256" key="3">
    <source>
        <dbReference type="ARBA" id="ARBA00022771"/>
    </source>
</evidence>
<keyword evidence="5" id="KW-0694">RNA-binding</keyword>
<evidence type="ECO:0000256" key="6">
    <source>
        <dbReference type="ARBA" id="ARBA00023242"/>
    </source>
</evidence>
<dbReference type="InterPro" id="IPR001876">
    <property type="entry name" value="Znf_RanBP2"/>
</dbReference>
<dbReference type="RefSeq" id="XP_008801020.2">
    <property type="nucleotide sequence ID" value="XM_008802798.4"/>
</dbReference>
<dbReference type="GO" id="GO:0006355">
    <property type="term" value="P:regulation of DNA-templated transcription"/>
    <property type="evidence" value="ECO:0007669"/>
    <property type="project" value="InterPro"/>
</dbReference>
<reference evidence="10" key="1">
    <citation type="journal article" date="2019" name="Nat. Commun.">
        <title>Genome-wide association mapping of date palm fruit traits.</title>
        <authorList>
            <person name="Hazzouri K.M."/>
            <person name="Gros-Balthazard M."/>
            <person name="Flowers J.M."/>
            <person name="Copetti D."/>
            <person name="Lemansour A."/>
            <person name="Lebrun M."/>
            <person name="Masmoudi K."/>
            <person name="Ferrand S."/>
            <person name="Dhar M.I."/>
            <person name="Fresquez Z.A."/>
            <person name="Rosas U."/>
            <person name="Zhang J."/>
            <person name="Talag J."/>
            <person name="Lee S."/>
            <person name="Kudrna D."/>
            <person name="Powell R.F."/>
            <person name="Leitch I.J."/>
            <person name="Krueger R.R."/>
            <person name="Wing R.A."/>
            <person name="Amiri K.M.A."/>
            <person name="Purugganan M.D."/>
        </authorList>
    </citation>
    <scope>NUCLEOTIDE SEQUENCE [LARGE SCALE GENOMIC DNA]</scope>
    <source>
        <strain evidence="10">cv. Khalas</strain>
    </source>
</reference>
<feature type="region of interest" description="Disordered" evidence="8">
    <location>
        <begin position="259"/>
        <end position="293"/>
    </location>
</feature>
<feature type="region of interest" description="Disordered" evidence="8">
    <location>
        <begin position="167"/>
        <end position="192"/>
    </location>
</feature>
<evidence type="ECO:0000256" key="1">
    <source>
        <dbReference type="ARBA" id="ARBA00004123"/>
    </source>
</evidence>
<sequence>MRPREREEAPPLEPSPPPPATRTGGGLSSMVVRPSDSSGAGDVVEPEEVHATNDRRDSPQGFRRRGSPPNLRLRDSPLDPRRRVSSAYRRHGNSPPSLHRRYSPPPFRRRVSPSDFRRRGSPTGFHPRYQRFSPGYAMHAGSISPPHRQRLDDARYDVEFDGSAGQRFGRGLRGGRGGGRFRDVSPPYGLGRGGRSFGRGYNASGRGFPPFDGDYVHRNDPNLSPREGDWICQNPSCGNLNFARRTYCNNCSKYRFGPELHSHSRSHSRSPQRGYFNTPPPRGSPPRILGPTIDRGLRRDLVRYRSPPRGWDMDGLRDFGASSPPPVRGGRFVDHMRRERPDYRDELDYRGRGKFNWAVLDELDRSDRMRDGFIPDRRGYDRRPPSPRGRWGQDSRERNRSPMGNRPLKSSFMGRGRDDRRLDDSYAGRGRTDDLNVGRGRGYRQGGDSFAGPGQGDRRGIPRGRNDDMY</sequence>